<name>A0A5C5WB68_9PLAN</name>
<evidence type="ECO:0000313" key="2">
    <source>
        <dbReference type="Proteomes" id="UP000317243"/>
    </source>
</evidence>
<accession>A0A5C5WB68</accession>
<evidence type="ECO:0000313" key="1">
    <source>
        <dbReference type="EMBL" id="TWT47920.1"/>
    </source>
</evidence>
<dbReference type="Proteomes" id="UP000317243">
    <property type="component" value="Unassembled WGS sequence"/>
</dbReference>
<dbReference type="EMBL" id="SIHI01000022">
    <property type="protein sequence ID" value="TWT47920.1"/>
    <property type="molecule type" value="Genomic_DNA"/>
</dbReference>
<organism evidence="1 2">
    <name type="scientific">Thalassoglobus neptunius</name>
    <dbReference type="NCBI Taxonomy" id="1938619"/>
    <lineage>
        <taxon>Bacteria</taxon>
        <taxon>Pseudomonadati</taxon>
        <taxon>Planctomycetota</taxon>
        <taxon>Planctomycetia</taxon>
        <taxon>Planctomycetales</taxon>
        <taxon>Planctomycetaceae</taxon>
        <taxon>Thalassoglobus</taxon>
    </lineage>
</organism>
<dbReference type="AlphaFoldDB" id="A0A5C5WB68"/>
<comment type="caution">
    <text evidence="1">The sequence shown here is derived from an EMBL/GenBank/DDBJ whole genome shotgun (WGS) entry which is preliminary data.</text>
</comment>
<sequence>MKSDDHVPNQLACSPFSDPDVMRVNRPILVRGDFDDEATTT</sequence>
<keyword evidence="2" id="KW-1185">Reference proteome</keyword>
<gene>
    <name evidence="1" type="ORF">KOR42_41180</name>
</gene>
<protein>
    <submittedName>
        <fullName evidence="1">Uncharacterized protein</fullName>
    </submittedName>
</protein>
<proteinExistence type="predicted"/>
<reference evidence="1 2" key="1">
    <citation type="submission" date="2019-02" db="EMBL/GenBank/DDBJ databases">
        <title>Deep-cultivation of Planctomycetes and their phenomic and genomic characterization uncovers novel biology.</title>
        <authorList>
            <person name="Wiegand S."/>
            <person name="Jogler M."/>
            <person name="Boedeker C."/>
            <person name="Pinto D."/>
            <person name="Vollmers J."/>
            <person name="Rivas-Marin E."/>
            <person name="Kohn T."/>
            <person name="Peeters S.H."/>
            <person name="Heuer A."/>
            <person name="Rast P."/>
            <person name="Oberbeckmann S."/>
            <person name="Bunk B."/>
            <person name="Jeske O."/>
            <person name="Meyerdierks A."/>
            <person name="Storesund J.E."/>
            <person name="Kallscheuer N."/>
            <person name="Luecker S."/>
            <person name="Lage O.M."/>
            <person name="Pohl T."/>
            <person name="Merkel B.J."/>
            <person name="Hornburger P."/>
            <person name="Mueller R.-W."/>
            <person name="Bruemmer F."/>
            <person name="Labrenz M."/>
            <person name="Spormann A.M."/>
            <person name="Op Den Camp H."/>
            <person name="Overmann J."/>
            <person name="Amann R."/>
            <person name="Jetten M.S.M."/>
            <person name="Mascher T."/>
            <person name="Medema M.H."/>
            <person name="Devos D.P."/>
            <person name="Kaster A.-K."/>
            <person name="Ovreas L."/>
            <person name="Rohde M."/>
            <person name="Galperin M.Y."/>
            <person name="Jogler C."/>
        </authorList>
    </citation>
    <scope>NUCLEOTIDE SEQUENCE [LARGE SCALE GENOMIC DNA]</scope>
    <source>
        <strain evidence="1 2">KOR42</strain>
    </source>
</reference>